<dbReference type="PANTHER" id="PTHR12778">
    <property type="entry name" value="SOLUTE CARRIER FAMILY 33 ACETYL-COA TRANSPORTER -RELATED"/>
    <property type="match status" value="1"/>
</dbReference>
<reference evidence="6 7" key="1">
    <citation type="submission" date="2024-10" db="EMBL/GenBank/DDBJ databases">
        <authorList>
            <person name="Kim D."/>
        </authorList>
    </citation>
    <scope>NUCLEOTIDE SEQUENCE [LARGE SCALE GENOMIC DNA]</scope>
    <source>
        <strain evidence="6">BH-2024</strain>
    </source>
</reference>
<dbReference type="Pfam" id="PF13000">
    <property type="entry name" value="Acatn"/>
    <property type="match status" value="1"/>
</dbReference>
<comment type="subcellular location">
    <subcellularLocation>
        <location evidence="1">Membrane</location>
        <topology evidence="1">Multi-pass membrane protein</topology>
    </subcellularLocation>
</comment>
<dbReference type="GO" id="GO:0016020">
    <property type="term" value="C:membrane"/>
    <property type="evidence" value="ECO:0007669"/>
    <property type="project" value="UniProtKB-SubCell"/>
</dbReference>
<keyword evidence="7" id="KW-1185">Reference proteome</keyword>
<evidence type="ECO:0000313" key="7">
    <source>
        <dbReference type="Proteomes" id="UP001620626"/>
    </source>
</evidence>
<name>A0ABD2K8F3_9BILA</name>
<evidence type="ECO:0000313" key="6">
    <source>
        <dbReference type="EMBL" id="KAL3099179.1"/>
    </source>
</evidence>
<protein>
    <submittedName>
        <fullName evidence="6">Uncharacterized protein</fullName>
    </submittedName>
</protein>
<dbReference type="Proteomes" id="UP001620626">
    <property type="component" value="Unassembled WGS sequence"/>
</dbReference>
<keyword evidence="4 5" id="KW-0472">Membrane</keyword>
<keyword evidence="2 5" id="KW-0812">Transmembrane</keyword>
<keyword evidence="3 5" id="KW-1133">Transmembrane helix</keyword>
<comment type="caution">
    <text evidence="6">The sequence shown here is derived from an EMBL/GenBank/DDBJ whole genome shotgun (WGS) entry which is preliminary data.</text>
</comment>
<organism evidence="6 7">
    <name type="scientific">Heterodera trifolii</name>
    <dbReference type="NCBI Taxonomy" id="157864"/>
    <lineage>
        <taxon>Eukaryota</taxon>
        <taxon>Metazoa</taxon>
        <taxon>Ecdysozoa</taxon>
        <taxon>Nematoda</taxon>
        <taxon>Chromadorea</taxon>
        <taxon>Rhabditida</taxon>
        <taxon>Tylenchina</taxon>
        <taxon>Tylenchomorpha</taxon>
        <taxon>Tylenchoidea</taxon>
        <taxon>Heteroderidae</taxon>
        <taxon>Heteroderinae</taxon>
        <taxon>Heterodera</taxon>
    </lineage>
</organism>
<dbReference type="EMBL" id="JBICBT010000817">
    <property type="protein sequence ID" value="KAL3099179.1"/>
    <property type="molecule type" value="Genomic_DNA"/>
</dbReference>
<evidence type="ECO:0000256" key="3">
    <source>
        <dbReference type="ARBA" id="ARBA00022989"/>
    </source>
</evidence>
<evidence type="ECO:0000256" key="4">
    <source>
        <dbReference type="ARBA" id="ARBA00023136"/>
    </source>
</evidence>
<sequence>MDTKWETFCQCLCYCFLFLVMVRLLLGLVFLVTTTLVFIFKHEIDHSIVSQPHEKAENGHHNPMDDDSDSNNNDEELSLGVFETYAVLVKILCLKPMRIMVIALLTGKIAFAATDGMTDLKLINDGADHTDKNMRPAPSSSLRYKSCLSWVLGKQIRPEAEAVETWFFVGVPVPTGVMSFGTVQLRRLLDTVIFVSTKRVHLQSFPTKTPPRKIHSTT</sequence>
<accession>A0ABD2K8F3</accession>
<dbReference type="InterPro" id="IPR004752">
    <property type="entry name" value="AmpG_permease/AT-1"/>
</dbReference>
<dbReference type="AlphaFoldDB" id="A0ABD2K8F3"/>
<evidence type="ECO:0000256" key="1">
    <source>
        <dbReference type="ARBA" id="ARBA00004141"/>
    </source>
</evidence>
<evidence type="ECO:0000256" key="5">
    <source>
        <dbReference type="SAM" id="Phobius"/>
    </source>
</evidence>
<dbReference type="PANTHER" id="PTHR12778:SF9">
    <property type="entry name" value="ACETYL-COENZYME A TRANSPORTER 1"/>
    <property type="match status" value="1"/>
</dbReference>
<proteinExistence type="predicted"/>
<dbReference type="InterPro" id="IPR024371">
    <property type="entry name" value="AcetylCoA_trans_1-like"/>
</dbReference>
<feature type="transmembrane region" description="Helical" evidence="5">
    <location>
        <begin position="12"/>
        <end position="40"/>
    </location>
</feature>
<evidence type="ECO:0000256" key="2">
    <source>
        <dbReference type="ARBA" id="ARBA00022692"/>
    </source>
</evidence>
<gene>
    <name evidence="6" type="ORF">niasHT_025727</name>
</gene>